<dbReference type="Gene3D" id="3.90.550.10">
    <property type="entry name" value="Spore Coat Polysaccharide Biosynthesis Protein SpsA, Chain A"/>
    <property type="match status" value="1"/>
</dbReference>
<reference evidence="1" key="1">
    <citation type="journal article" date="2020" name="mSystems">
        <title>Genome- and Community-Level Interaction Insights into Carbon Utilization and Element Cycling Functions of Hydrothermarchaeota in Hydrothermal Sediment.</title>
        <authorList>
            <person name="Zhou Z."/>
            <person name="Liu Y."/>
            <person name="Xu W."/>
            <person name="Pan J."/>
            <person name="Luo Z.H."/>
            <person name="Li M."/>
        </authorList>
    </citation>
    <scope>NUCLEOTIDE SEQUENCE [LARGE SCALE GENOMIC DNA]</scope>
    <source>
        <strain evidence="1">HyVt-233</strain>
    </source>
</reference>
<dbReference type="InterPro" id="IPR029044">
    <property type="entry name" value="Nucleotide-diphossugar_trans"/>
</dbReference>
<protein>
    <submittedName>
        <fullName evidence="1">Glycosyltransferase</fullName>
    </submittedName>
</protein>
<dbReference type="EMBL" id="DRBS01000374">
    <property type="protein sequence ID" value="HDD45193.1"/>
    <property type="molecule type" value="Genomic_DNA"/>
</dbReference>
<dbReference type="SUPFAM" id="SSF52540">
    <property type="entry name" value="P-loop containing nucleoside triphosphate hydrolases"/>
    <property type="match status" value="1"/>
</dbReference>
<dbReference type="Gene3D" id="3.40.50.300">
    <property type="entry name" value="P-loop containing nucleotide triphosphate hydrolases"/>
    <property type="match status" value="1"/>
</dbReference>
<dbReference type="InterPro" id="IPR027417">
    <property type="entry name" value="P-loop_NTPase"/>
</dbReference>
<evidence type="ECO:0000313" key="1">
    <source>
        <dbReference type="EMBL" id="HDD45193.1"/>
    </source>
</evidence>
<gene>
    <name evidence="1" type="ORF">ENG63_10100</name>
</gene>
<comment type="caution">
    <text evidence="1">The sequence shown here is derived from an EMBL/GenBank/DDBJ whole genome shotgun (WGS) entry which is preliminary data.</text>
</comment>
<sequence>MKKREKKDKMQDEAFYIDPKFKGIYKPSVLCVIAVYVPKGKIAEYALRSKQGYSRYKHDRLEALKFCLKCYECFNAGVDYDLVIIDNDSPDEEAQEFLENCGYKVFRRENRYYSYGAYKYAWDLFGDSYDYYLFHEQDWVPAKDGWLLELIERQLSNRYIGSVGNCIEQRGWTENPVTDGQRINNRFIEKISPHRKKQYNLDGEYFLIPSKILKQVDKKPGFLLFPCAPETNLSPAYNELAFHQPILELGYKLKAYSDGRHAFFHGICMKEPQVERPIKDITPMVPEQTRFFCPMMKEYFSKMCKTIVVLGMHRSGSSMIARILYNMGVNMGKNLMKPDGANPTGYYENWDFVHLNNEILAAGGGSWTTPPKNIDELVKKFASKAELVIKENQDIIWGWKDNRTTFTFEVYQPYLKNPYIIVCNREEKNVVNSLLRTHKGLVPPEKRNYEYFAQVYKAHYDKIKKIKQKFDYPILDVYFENFFTVPEMEISKIQSFLSIHKEIKDLDDILDKKHVHFL</sequence>
<dbReference type="AlphaFoldDB" id="A0A7C0U4B5"/>
<proteinExistence type="predicted"/>
<dbReference type="SUPFAM" id="SSF53448">
    <property type="entry name" value="Nucleotide-diphospho-sugar transferases"/>
    <property type="match status" value="1"/>
</dbReference>
<organism evidence="1">
    <name type="scientific">Desulfofervidus auxilii</name>
    <dbReference type="NCBI Taxonomy" id="1621989"/>
    <lineage>
        <taxon>Bacteria</taxon>
        <taxon>Pseudomonadati</taxon>
        <taxon>Thermodesulfobacteriota</taxon>
        <taxon>Candidatus Desulfofervidia</taxon>
        <taxon>Candidatus Desulfofervidales</taxon>
        <taxon>Candidatus Desulfofervidaceae</taxon>
        <taxon>Candidatus Desulfofervidus</taxon>
    </lineage>
</organism>
<accession>A0A7C0U4B5</accession>
<dbReference type="Proteomes" id="UP000886289">
    <property type="component" value="Unassembled WGS sequence"/>
</dbReference>
<name>A0A7C0U4B5_DESA2</name>